<dbReference type="Gene3D" id="3.90.740.10">
    <property type="entry name" value="Valyl/Leucyl/Isoleucyl-tRNA synthetase, editing domain"/>
    <property type="match status" value="1"/>
</dbReference>
<dbReference type="EMBL" id="AOMB01000042">
    <property type="protein sequence ID" value="EMA36192.1"/>
    <property type="molecule type" value="Genomic_DNA"/>
</dbReference>
<dbReference type="GO" id="GO:0006428">
    <property type="term" value="P:isoleucyl-tRNA aminoacylation"/>
    <property type="evidence" value="ECO:0007669"/>
    <property type="project" value="UniProtKB-UniRule"/>
</dbReference>
<keyword evidence="6 10" id="KW-0067">ATP-binding</keyword>
<dbReference type="SUPFAM" id="SSF52374">
    <property type="entry name" value="Nucleotidylyl transferase"/>
    <property type="match status" value="1"/>
</dbReference>
<comment type="function">
    <text evidence="10">Catalyzes the attachment of isoleucine to tRNA(Ile). As IleRS can inadvertently accommodate and process structurally similar amino acids such as valine, to avoid such errors it has two additional distinct tRNA(Ile)-dependent editing activities. One activity is designated as 'pretransfer' editing and involves the hydrolysis of activated Val-AMP. The other activity is designated 'posttransfer' editing and involves deacylation of mischarged Val-tRNA(Ile).</text>
</comment>
<evidence type="ECO:0000256" key="4">
    <source>
        <dbReference type="ARBA" id="ARBA00022741"/>
    </source>
</evidence>
<keyword evidence="5 10" id="KW-0862">Zinc</keyword>
<organism evidence="13 14">
    <name type="scientific">Halococcus hamelinensis 100A6</name>
    <dbReference type="NCBI Taxonomy" id="1132509"/>
    <lineage>
        <taxon>Archaea</taxon>
        <taxon>Methanobacteriati</taxon>
        <taxon>Methanobacteriota</taxon>
        <taxon>Stenosarchaea group</taxon>
        <taxon>Halobacteria</taxon>
        <taxon>Halobacteriales</taxon>
        <taxon>Halococcaceae</taxon>
        <taxon>Halococcus</taxon>
    </lineage>
</organism>
<evidence type="ECO:0000256" key="10">
    <source>
        <dbReference type="HAMAP-Rule" id="MF_02003"/>
    </source>
</evidence>
<dbReference type="Proteomes" id="UP000011566">
    <property type="component" value="Unassembled WGS sequence"/>
</dbReference>
<sequence>MSRFEDVAERYDPDAVEERVFDYWDEVDAYEKTKEHRADAEPFFFVDGPPYTSGAAHMGTTWNKTLKDAYIRWHRMRGYDVTDRPGYDMHGLPIETRVEENLGFENKKDIEEFGMEPFIEACKEYADEQLEGLQSDFRSFGVWMDWENPYRTVNPEYMEAAWWAFGEAADRGLVEQGKRSITQCPRCETAIAKNEVEYHEVEDPSIYVKFPLADREGSLVIWTTTPWTIPANTFVAVDEDVEYLKVQAEKSEARSGEAAAQDGESEVLYLADGVVEDVLEKGGYDDYEVVDELAGEELLGWEYERPLADVLPERDETEGAFEVYHADYVEVDRTGLVHSAPGHGQEDFERGSELDLPVFCPVGGDGVYLDGAGKYAGEFVRDANEAIIADLDERGALLAEETYTHDYGQCWRCDTDIVFLATDQWFVTVTDVKEEMLANIEDSEWYPPEARDGRFRDFVEGSPDWNASRQRYWGIPIPIWTPEDWAGGMDEVIVVATREELAERVDQTVDPETVDLHRPTVDDLTITEDGKTYTRVPDVFDVWLDSAVASWGTLDYPEEQEAFEELWPADLIMEAHDQTRGWFWSQLAMGTTALGEVPYEQVLMHGYANMPDGRGMSKSKGITVDPGEVIEKYGTDPMRLFLLSVTPQGDDMRFSWEETETMQRTLNILWNVFRFPLPYMRLDGFEPSVAPEAQRSGGGEAAETSLDDVSLELEDEWVLSRLQTVEAEMTEGWEDFRQDRALNALLDFVVEDVSRFYVQSVRERMWEEADSDSKRAAYATFYEVLSEVVALLAPYAPFVAESMYGTLTGDDGFDTVHMRDWPEPDETYRNPDLEREVAVARGVEEAGSAARQQAERKLRWPVTRVVVDTESGAVADAVRSRSAMVEDRLNARTVEIVGPDEQWAELRYSAEADMSVLGPAFGEQAGEVMTALNEARIEEPTLAALEDAVADALGESVEVTDEMVEFVVELPDDVAGAAFDAEGGGTVYVDTALTEAIESEGYARDVIRRVQEMRKELDLDLEARIRLDLDIADDRVADLVREHEALIKTEVRAEELGEVADGHRREWEVEDTTVEIAIEPLVEAQA</sequence>
<name>M0LRG6_9EURY</name>
<evidence type="ECO:0000313" key="14">
    <source>
        <dbReference type="Proteomes" id="UP000011566"/>
    </source>
</evidence>
<dbReference type="FunFam" id="3.40.50.620:FF:000286">
    <property type="entry name" value="Isoleucine--tRNA ligase"/>
    <property type="match status" value="1"/>
</dbReference>
<comment type="subunit">
    <text evidence="10">Monomer.</text>
</comment>
<keyword evidence="2 10" id="KW-0436">Ligase</keyword>
<feature type="binding site" evidence="10">
    <location>
        <position position="618"/>
    </location>
    <ligand>
        <name>ATP</name>
        <dbReference type="ChEBI" id="CHEBI:30616"/>
    </ligand>
</feature>
<dbReference type="PANTHER" id="PTHR42780">
    <property type="entry name" value="SOLEUCYL-TRNA SYNTHETASE"/>
    <property type="match status" value="1"/>
</dbReference>
<dbReference type="InterPro" id="IPR002301">
    <property type="entry name" value="Ile-tRNA-ligase"/>
</dbReference>
<evidence type="ECO:0000256" key="6">
    <source>
        <dbReference type="ARBA" id="ARBA00022840"/>
    </source>
</evidence>
<evidence type="ECO:0000256" key="3">
    <source>
        <dbReference type="ARBA" id="ARBA00022723"/>
    </source>
</evidence>
<comment type="catalytic activity">
    <reaction evidence="9 10">
        <text>tRNA(Ile) + L-isoleucine + ATP = L-isoleucyl-tRNA(Ile) + AMP + diphosphate</text>
        <dbReference type="Rhea" id="RHEA:11060"/>
        <dbReference type="Rhea" id="RHEA-COMP:9666"/>
        <dbReference type="Rhea" id="RHEA-COMP:9695"/>
        <dbReference type="ChEBI" id="CHEBI:30616"/>
        <dbReference type="ChEBI" id="CHEBI:33019"/>
        <dbReference type="ChEBI" id="CHEBI:58045"/>
        <dbReference type="ChEBI" id="CHEBI:78442"/>
        <dbReference type="ChEBI" id="CHEBI:78528"/>
        <dbReference type="ChEBI" id="CHEBI:456215"/>
        <dbReference type="EC" id="6.1.1.5"/>
    </reaction>
</comment>
<dbReference type="PANTHER" id="PTHR42780:SF1">
    <property type="entry name" value="ISOLEUCINE--TRNA LIGASE, CYTOPLASMIC"/>
    <property type="match status" value="1"/>
</dbReference>
<keyword evidence="4 10" id="KW-0547">Nucleotide-binding</keyword>
<dbReference type="GO" id="GO:0000049">
    <property type="term" value="F:tRNA binding"/>
    <property type="evidence" value="ECO:0007669"/>
    <property type="project" value="InterPro"/>
</dbReference>
<dbReference type="RefSeq" id="WP_007695484.1">
    <property type="nucleotide sequence ID" value="NZ_AJRK01000376.1"/>
</dbReference>
<dbReference type="InterPro" id="IPR023586">
    <property type="entry name" value="Ile-tRNA-ligase_type2"/>
</dbReference>
<dbReference type="PATRIC" id="fig|1132509.6.peg.3601"/>
<dbReference type="GO" id="GO:0002161">
    <property type="term" value="F:aminoacyl-tRNA deacylase activity"/>
    <property type="evidence" value="ECO:0007669"/>
    <property type="project" value="InterPro"/>
</dbReference>
<feature type="short sequence motif" description="'HIGH' region" evidence="10">
    <location>
        <begin position="50"/>
        <end position="60"/>
    </location>
</feature>
<keyword evidence="3 10" id="KW-0479">Metal-binding</keyword>
<evidence type="ECO:0000256" key="5">
    <source>
        <dbReference type="ARBA" id="ARBA00022833"/>
    </source>
</evidence>
<comment type="subcellular location">
    <subcellularLocation>
        <location evidence="10">Cytoplasm</location>
    </subcellularLocation>
</comment>
<dbReference type="GO" id="GO:0008270">
    <property type="term" value="F:zinc ion binding"/>
    <property type="evidence" value="ECO:0007669"/>
    <property type="project" value="UniProtKB-UniRule"/>
</dbReference>
<dbReference type="InterPro" id="IPR009080">
    <property type="entry name" value="tRNAsynth_Ia_anticodon-bd"/>
</dbReference>
<evidence type="ECO:0000256" key="2">
    <source>
        <dbReference type="ARBA" id="ARBA00022598"/>
    </source>
</evidence>
<dbReference type="SUPFAM" id="SSF50677">
    <property type="entry name" value="ValRS/IleRS/LeuRS editing domain"/>
    <property type="match status" value="1"/>
</dbReference>
<dbReference type="EC" id="6.1.1.5" evidence="10"/>
<keyword evidence="1 10" id="KW-0963">Cytoplasm</keyword>
<keyword evidence="7 10" id="KW-0648">Protein biosynthesis</keyword>
<dbReference type="GO" id="GO:0005737">
    <property type="term" value="C:cytoplasm"/>
    <property type="evidence" value="ECO:0007669"/>
    <property type="project" value="UniProtKB-SubCell"/>
</dbReference>
<dbReference type="GO" id="GO:0004822">
    <property type="term" value="F:isoleucine-tRNA ligase activity"/>
    <property type="evidence" value="ECO:0007669"/>
    <property type="project" value="UniProtKB-UniRule"/>
</dbReference>
<evidence type="ECO:0000259" key="12">
    <source>
        <dbReference type="Pfam" id="PF08264"/>
    </source>
</evidence>
<feature type="short sequence motif" description="'KMSKS' region" evidence="10">
    <location>
        <begin position="615"/>
        <end position="619"/>
    </location>
</feature>
<comment type="domain">
    <text evidence="10">IleRS has two distinct active sites: one for aminoacylation and one for editing. The misactivated valine is translocated from the active site to the editing site, which sterically excludes the correctly activated isoleucine. The single editing site contains two valyl binding pockets, one specific for each substrate (Val-AMP or Val-tRNA(Ile)).</text>
</comment>
<dbReference type="Pfam" id="PF19302">
    <property type="entry name" value="DUF5915"/>
    <property type="match status" value="1"/>
</dbReference>
<dbReference type="SUPFAM" id="SSF47323">
    <property type="entry name" value="Anticodon-binding domain of a subclass of class I aminoacyl-tRNA synthetases"/>
    <property type="match status" value="2"/>
</dbReference>
<reference evidence="13 14" key="1">
    <citation type="journal article" date="2014" name="PLoS Genet.">
        <title>Phylogenetically driven sequencing of extremely halophilic archaea reveals strategies for static and dynamic osmo-response.</title>
        <authorList>
            <person name="Becker E.A."/>
            <person name="Seitzer P.M."/>
            <person name="Tritt A."/>
            <person name="Larsen D."/>
            <person name="Krusor M."/>
            <person name="Yao A.I."/>
            <person name="Wu D."/>
            <person name="Madern D."/>
            <person name="Eisen J.A."/>
            <person name="Darling A.E."/>
            <person name="Facciotti M.T."/>
        </authorList>
    </citation>
    <scope>NUCLEOTIDE SEQUENCE [LARGE SCALE GENOMIC DNA]</scope>
    <source>
        <strain evidence="13 14">100A6</strain>
    </source>
</reference>
<dbReference type="GO" id="GO:0005524">
    <property type="term" value="F:ATP binding"/>
    <property type="evidence" value="ECO:0007669"/>
    <property type="project" value="UniProtKB-UniRule"/>
</dbReference>
<accession>M0LRG6</accession>
<dbReference type="Gene3D" id="3.40.50.620">
    <property type="entry name" value="HUPs"/>
    <property type="match status" value="2"/>
</dbReference>
<dbReference type="Gene3D" id="1.10.730.10">
    <property type="entry name" value="Isoleucyl-tRNA Synthetase, Domain 1"/>
    <property type="match status" value="1"/>
</dbReference>
<comment type="cofactor">
    <cofactor evidence="10">
        <name>Zn(2+)</name>
        <dbReference type="ChEBI" id="CHEBI:29105"/>
    </cofactor>
</comment>
<feature type="domain" description="Aminoacyl-tRNA synthetase class Ia" evidence="11">
    <location>
        <begin position="20"/>
        <end position="655"/>
    </location>
</feature>
<evidence type="ECO:0000259" key="11">
    <source>
        <dbReference type="Pfam" id="PF00133"/>
    </source>
</evidence>
<evidence type="ECO:0000256" key="8">
    <source>
        <dbReference type="ARBA" id="ARBA00023146"/>
    </source>
</evidence>
<dbReference type="PRINTS" id="PR00984">
    <property type="entry name" value="TRNASYNTHILE"/>
</dbReference>
<dbReference type="HAMAP" id="MF_02003">
    <property type="entry name" value="Ile_tRNA_synth_type2"/>
    <property type="match status" value="1"/>
</dbReference>
<dbReference type="InterPro" id="IPR014729">
    <property type="entry name" value="Rossmann-like_a/b/a_fold"/>
</dbReference>
<dbReference type="OrthoDB" id="30823at2157"/>
<keyword evidence="14" id="KW-1185">Reference proteome</keyword>
<dbReference type="Pfam" id="PF08264">
    <property type="entry name" value="Anticodon_1"/>
    <property type="match status" value="1"/>
</dbReference>
<dbReference type="eggNOG" id="arCOG00807">
    <property type="taxonomic scope" value="Archaea"/>
</dbReference>
<evidence type="ECO:0000256" key="7">
    <source>
        <dbReference type="ARBA" id="ARBA00022917"/>
    </source>
</evidence>
<comment type="similarity">
    <text evidence="10">Belongs to the class-I aminoacyl-tRNA synthetase family. IleS type 2 subfamily.</text>
</comment>
<dbReference type="CDD" id="cd07961">
    <property type="entry name" value="Anticodon_Ia_Ile_ABEc"/>
    <property type="match status" value="1"/>
</dbReference>
<evidence type="ECO:0000313" key="13">
    <source>
        <dbReference type="EMBL" id="EMA36192.1"/>
    </source>
</evidence>
<dbReference type="AlphaFoldDB" id="M0LRG6"/>
<dbReference type="InterPro" id="IPR033709">
    <property type="entry name" value="Anticodon_Ile_ABEc"/>
</dbReference>
<dbReference type="InterPro" id="IPR009008">
    <property type="entry name" value="Val/Leu/Ile-tRNA-synth_edit"/>
</dbReference>
<keyword evidence="8 10" id="KW-0030">Aminoacyl-tRNA synthetase</keyword>
<evidence type="ECO:0000256" key="1">
    <source>
        <dbReference type="ARBA" id="ARBA00022490"/>
    </source>
</evidence>
<dbReference type="Pfam" id="PF00133">
    <property type="entry name" value="tRNA-synt_1"/>
    <property type="match status" value="1"/>
</dbReference>
<evidence type="ECO:0000256" key="9">
    <source>
        <dbReference type="ARBA" id="ARBA00048359"/>
    </source>
</evidence>
<dbReference type="InterPro" id="IPR002300">
    <property type="entry name" value="aa-tRNA-synth_Ia"/>
</dbReference>
<gene>
    <name evidence="10 13" type="primary">ileS</name>
    <name evidence="13" type="ORF">C447_15506</name>
</gene>
<proteinExistence type="inferred from homology"/>
<protein>
    <recommendedName>
        <fullName evidence="10">Isoleucine--tRNA ligase</fullName>
        <ecNumber evidence="10">6.1.1.5</ecNumber>
    </recommendedName>
    <alternativeName>
        <fullName evidence="10">Isoleucyl-tRNA synthetase</fullName>
        <shortName evidence="10">IleRS</shortName>
    </alternativeName>
</protein>
<dbReference type="InterPro" id="IPR013155">
    <property type="entry name" value="M/V/L/I-tRNA-synth_anticd-bd"/>
</dbReference>
<comment type="caution">
    <text evidence="13">The sequence shown here is derived from an EMBL/GenBank/DDBJ whole genome shotgun (WGS) entry which is preliminary data.</text>
</comment>
<feature type="domain" description="Methionyl/Valyl/Leucyl/Isoleucyl-tRNA synthetase anticodon-binding" evidence="12">
    <location>
        <begin position="715"/>
        <end position="863"/>
    </location>
</feature>
<dbReference type="NCBIfam" id="TIGR00392">
    <property type="entry name" value="ileS"/>
    <property type="match status" value="1"/>
</dbReference>